<feature type="transmembrane region" description="Helical" evidence="2">
    <location>
        <begin position="51"/>
        <end position="77"/>
    </location>
</feature>
<accession>M2PM08</accession>
<dbReference type="BioCyc" id="ECAT999415-HMP:GTTI-1171-MONOMER"/>
<keyword evidence="2" id="KW-0812">Transmembrane</keyword>
<keyword evidence="4" id="KW-1185">Reference proteome</keyword>
<dbReference type="Gene3D" id="1.10.1760.20">
    <property type="match status" value="1"/>
</dbReference>
<evidence type="ECO:0000256" key="2">
    <source>
        <dbReference type="SAM" id="Phobius"/>
    </source>
</evidence>
<evidence type="ECO:0000256" key="1">
    <source>
        <dbReference type="ARBA" id="ARBA00010692"/>
    </source>
</evidence>
<evidence type="ECO:0000313" key="3">
    <source>
        <dbReference type="EMBL" id="EMD16589.1"/>
    </source>
</evidence>
<dbReference type="AlphaFoldDB" id="M2PM08"/>
<dbReference type="GO" id="GO:0005886">
    <property type="term" value="C:plasma membrane"/>
    <property type="evidence" value="ECO:0007669"/>
    <property type="project" value="InterPro"/>
</dbReference>
<dbReference type="InterPro" id="IPR003784">
    <property type="entry name" value="BioY"/>
</dbReference>
<feature type="transmembrane region" description="Helical" evidence="2">
    <location>
        <begin position="124"/>
        <end position="145"/>
    </location>
</feature>
<dbReference type="PANTHER" id="PTHR34295">
    <property type="entry name" value="BIOTIN TRANSPORTER BIOY"/>
    <property type="match status" value="1"/>
</dbReference>
<evidence type="ECO:0008006" key="5">
    <source>
        <dbReference type="Google" id="ProtNLM"/>
    </source>
</evidence>
<dbReference type="GO" id="GO:0015225">
    <property type="term" value="F:biotin transmembrane transporter activity"/>
    <property type="evidence" value="ECO:0007669"/>
    <property type="project" value="InterPro"/>
</dbReference>
<dbReference type="EMBL" id="AGEJ01000018">
    <property type="protein sequence ID" value="EMD16589.1"/>
    <property type="molecule type" value="Genomic_DNA"/>
</dbReference>
<reference evidence="3 4" key="1">
    <citation type="submission" date="2013-02" db="EMBL/GenBank/DDBJ databases">
        <title>The Genome Sequence of Lactobacillus catenaformis F0143.</title>
        <authorList>
            <consortium name="The Broad Institute Genome Sequencing Platform"/>
            <person name="Earl A."/>
            <person name="Ward D."/>
            <person name="Feldgarden M."/>
            <person name="Gevers D."/>
            <person name="Izard J."/>
            <person name="Blanton J.M."/>
            <person name="Mathney J."/>
            <person name="Dewhirst F.E."/>
            <person name="Young S.K."/>
            <person name="Zeng Q."/>
            <person name="Gargeya S."/>
            <person name="Fitzgerald M."/>
            <person name="Haas B."/>
            <person name="Abouelleil A."/>
            <person name="Alvarado L."/>
            <person name="Arachchi H.M."/>
            <person name="Berlin A."/>
            <person name="Chapman S.B."/>
            <person name="Gearin G."/>
            <person name="Goldberg J."/>
            <person name="Griggs A."/>
            <person name="Gujja S."/>
            <person name="Hansen M."/>
            <person name="Heiman D."/>
            <person name="Howarth C."/>
            <person name="Larimer J."/>
            <person name="Lui A."/>
            <person name="MacDonald P.J.P."/>
            <person name="McCowen C."/>
            <person name="Montmayeur A."/>
            <person name="Murphy C."/>
            <person name="Neiman D."/>
            <person name="Pearson M."/>
            <person name="Priest M."/>
            <person name="Roberts A."/>
            <person name="Saif S."/>
            <person name="Shea T."/>
            <person name="Sisk P."/>
            <person name="Stolte C."/>
            <person name="Sykes S."/>
            <person name="Wortman J."/>
            <person name="Nusbaum C."/>
            <person name="Birren B."/>
        </authorList>
    </citation>
    <scope>NUCLEOTIDE SEQUENCE [LARGE SCALE GENOMIC DNA]</scope>
    <source>
        <strain evidence="3 4">OT 569</strain>
    </source>
</reference>
<keyword evidence="2" id="KW-1133">Transmembrane helix</keyword>
<keyword evidence="2" id="KW-0472">Membrane</keyword>
<comment type="caution">
    <text evidence="3">The sequence shown here is derived from an EMBL/GenBank/DDBJ whole genome shotgun (WGS) entry which is preliminary data.</text>
</comment>
<protein>
    <recommendedName>
        <fullName evidence="5">Biotin transporter</fullName>
    </recommendedName>
</protein>
<feature type="transmembrane region" description="Helical" evidence="2">
    <location>
        <begin position="7"/>
        <end position="31"/>
    </location>
</feature>
<dbReference type="PANTHER" id="PTHR34295:SF1">
    <property type="entry name" value="BIOTIN TRANSPORTER BIOY"/>
    <property type="match status" value="1"/>
</dbReference>
<dbReference type="eggNOG" id="COG1268">
    <property type="taxonomic scope" value="Bacteria"/>
</dbReference>
<dbReference type="Pfam" id="PF02632">
    <property type="entry name" value="BioY"/>
    <property type="match status" value="1"/>
</dbReference>
<dbReference type="RefSeq" id="WP_004802996.1">
    <property type="nucleotide sequence ID" value="NZ_KB446648.1"/>
</dbReference>
<gene>
    <name evidence="3" type="ORF">HMPREF9943_01143</name>
</gene>
<proteinExistence type="inferred from homology"/>
<name>M2PM08_9FIRM</name>
<sequence length="157" mass="17506">MNQSKPWLISALFGGSIYILSSISIPLPGMIPITLMTLGVYISSMLQEKKFAVMSILIFLILGPFARIPTITGGYLYSLIPASYFISHMCYQKEKNAMLSLLFASLLIYTIGTIHFILMTKSPLINALLSCVIPFLPGDCIKIIISVYMNKKIKKYL</sequence>
<dbReference type="Proteomes" id="UP000011758">
    <property type="component" value="Unassembled WGS sequence"/>
</dbReference>
<organism evidence="3 4">
    <name type="scientific">Eggerthia catenaformis OT 569 = DSM 20559</name>
    <dbReference type="NCBI Taxonomy" id="999415"/>
    <lineage>
        <taxon>Bacteria</taxon>
        <taxon>Bacillati</taxon>
        <taxon>Bacillota</taxon>
        <taxon>Erysipelotrichia</taxon>
        <taxon>Erysipelotrichales</taxon>
        <taxon>Coprobacillaceae</taxon>
        <taxon>Eggerthia</taxon>
    </lineage>
</organism>
<feature type="transmembrane region" description="Helical" evidence="2">
    <location>
        <begin position="98"/>
        <end position="118"/>
    </location>
</feature>
<comment type="similarity">
    <text evidence="1">Belongs to the BioY family.</text>
</comment>
<evidence type="ECO:0000313" key="4">
    <source>
        <dbReference type="Proteomes" id="UP000011758"/>
    </source>
</evidence>
<dbReference type="STRING" id="999415.HMPREF9943_01143"/>